<dbReference type="InterPro" id="IPR036390">
    <property type="entry name" value="WH_DNA-bd_sf"/>
</dbReference>
<dbReference type="InterPro" id="IPR025420">
    <property type="entry name" value="DUF4143"/>
</dbReference>
<dbReference type="OrthoDB" id="9801684at2"/>
<accession>A0A2T4TVI0</accession>
<evidence type="ECO:0000313" key="3">
    <source>
        <dbReference type="EMBL" id="PTL35115.1"/>
    </source>
</evidence>
<protein>
    <submittedName>
        <fullName evidence="3">ATPase</fullName>
    </submittedName>
</protein>
<comment type="caution">
    <text evidence="3">The sequence shown here is derived from an EMBL/GenBank/DDBJ whole genome shotgun (WGS) entry which is preliminary data.</text>
</comment>
<evidence type="ECO:0000259" key="2">
    <source>
        <dbReference type="Pfam" id="PF13635"/>
    </source>
</evidence>
<dbReference type="PANTHER" id="PTHR33295:SF8">
    <property type="entry name" value="AAA+ ATPASE DOMAIN-CONTAINING PROTEIN"/>
    <property type="match status" value="1"/>
</dbReference>
<feature type="domain" description="AAA" evidence="1">
    <location>
        <begin position="42"/>
        <end position="176"/>
    </location>
</feature>
<dbReference type="RefSeq" id="WP_107563729.1">
    <property type="nucleotide sequence ID" value="NZ_NVQC01000030.1"/>
</dbReference>
<dbReference type="AlphaFoldDB" id="A0A2T4TVI0"/>
<dbReference type="PANTHER" id="PTHR33295">
    <property type="entry name" value="ATPASE"/>
    <property type="match status" value="1"/>
</dbReference>
<dbReference type="InterPro" id="IPR036388">
    <property type="entry name" value="WH-like_DNA-bd_sf"/>
</dbReference>
<organism evidence="3 4">
    <name type="scientific">Candidatus Methylomirabilis limnetica</name>
    <dbReference type="NCBI Taxonomy" id="2033718"/>
    <lineage>
        <taxon>Bacteria</taxon>
        <taxon>Candidatus Methylomirabilota</taxon>
        <taxon>Candidatus Methylomirabilia</taxon>
        <taxon>Candidatus Methylomirabilales</taxon>
        <taxon>Candidatus Methylomirabilaceae</taxon>
        <taxon>Candidatus Methylomirabilis</taxon>
    </lineage>
</organism>
<dbReference type="Gene3D" id="1.10.10.10">
    <property type="entry name" value="Winged helix-like DNA-binding domain superfamily/Winged helix DNA-binding domain"/>
    <property type="match status" value="1"/>
</dbReference>
<gene>
    <name evidence="3" type="ORF">CLG94_11580</name>
</gene>
<sequence>MTRAIPRELKEALTEKLAESLAGPLPEATPRRVYGTVALPGKVSAVIGMRRAGKTTFLHQLRRERLERGTPREHLPYVNFEDERFAGLEAGQLGFLVEEHGRRFPEARARATVTWCFDEIQVVPGWERFVRRLLDAGGCEVIVTGSSAALLSREIATALRGRAWEVPLYPFSFAEALRHRGQALPADSAFLTGEERARIERAFADWLVTGGFPEAQGLDGAARRQLLRDYVDVAMLRDVVERHGVSNVTGLRWLVRHLLGNAAAHFSVEKFYAALKSQGMAISKDTVHQLLAHLDDCFLVRLVWMESASERQRMVNPRKAYPVDSALIAVFDRSGRANSGHALETAVMIELERRRCAVTYVRTPAGYEVDFLVRGAEGEMDLIQVCADASDPATAERELRALAEAGQIYPGARLRLLTLTRDGAPAEVPSGILVQPAYEWLLEIVKID</sequence>
<feature type="domain" description="DUF4143" evidence="2">
    <location>
        <begin position="237"/>
        <end position="387"/>
    </location>
</feature>
<evidence type="ECO:0000259" key="1">
    <source>
        <dbReference type="Pfam" id="PF13173"/>
    </source>
</evidence>
<dbReference type="Pfam" id="PF13173">
    <property type="entry name" value="AAA_14"/>
    <property type="match status" value="1"/>
</dbReference>
<keyword evidence="4" id="KW-1185">Reference proteome</keyword>
<dbReference type="SUPFAM" id="SSF46785">
    <property type="entry name" value="Winged helix' DNA-binding domain"/>
    <property type="match status" value="1"/>
</dbReference>
<dbReference type="SUPFAM" id="SSF52540">
    <property type="entry name" value="P-loop containing nucleoside triphosphate hydrolases"/>
    <property type="match status" value="1"/>
</dbReference>
<dbReference type="InterPro" id="IPR041682">
    <property type="entry name" value="AAA_14"/>
</dbReference>
<name>A0A2T4TVI0_9BACT</name>
<proteinExistence type="predicted"/>
<reference evidence="3 4" key="1">
    <citation type="submission" date="2017-09" db="EMBL/GenBank/DDBJ databases">
        <title>Bloom of a denitrifying methanotroph, Candidatus Methylomirabilis limnetica, in a deep stratified lake.</title>
        <authorList>
            <person name="Graf J.S."/>
            <person name="Marchant H.K."/>
            <person name="Tienken D."/>
            <person name="Hach P.F."/>
            <person name="Brand A."/>
            <person name="Schubert C.J."/>
            <person name="Kuypers M.M."/>
            <person name="Milucka J."/>
        </authorList>
    </citation>
    <scope>NUCLEOTIDE SEQUENCE [LARGE SCALE GENOMIC DNA]</scope>
    <source>
        <strain evidence="3 4">Zug</strain>
    </source>
</reference>
<reference evidence="4" key="2">
    <citation type="journal article" date="2018" name="Environ. Microbiol.">
        <title>Bloom of a denitrifying methanotroph, 'Candidatus Methylomirabilis limnetica', in a deep stratified lake.</title>
        <authorList>
            <person name="Graf J.S."/>
            <person name="Mayr M.J."/>
            <person name="Marchant H.K."/>
            <person name="Tienken D."/>
            <person name="Hach P.F."/>
            <person name="Brand A."/>
            <person name="Schubert C.J."/>
            <person name="Kuypers M.M."/>
            <person name="Milucka J."/>
        </authorList>
    </citation>
    <scope>NUCLEOTIDE SEQUENCE [LARGE SCALE GENOMIC DNA]</scope>
    <source>
        <strain evidence="4">Zug</strain>
    </source>
</reference>
<dbReference type="Proteomes" id="UP000241436">
    <property type="component" value="Unassembled WGS sequence"/>
</dbReference>
<evidence type="ECO:0000313" key="4">
    <source>
        <dbReference type="Proteomes" id="UP000241436"/>
    </source>
</evidence>
<dbReference type="EMBL" id="NVQC01000030">
    <property type="protein sequence ID" value="PTL35115.1"/>
    <property type="molecule type" value="Genomic_DNA"/>
</dbReference>
<dbReference type="Pfam" id="PF13635">
    <property type="entry name" value="DUF4143"/>
    <property type="match status" value="1"/>
</dbReference>
<dbReference type="InterPro" id="IPR027417">
    <property type="entry name" value="P-loop_NTPase"/>
</dbReference>